<evidence type="ECO:0000313" key="1">
    <source>
        <dbReference type="EMBL" id="RHZ66080.1"/>
    </source>
</evidence>
<dbReference type="Proteomes" id="UP000266861">
    <property type="component" value="Unassembled WGS sequence"/>
</dbReference>
<proteinExistence type="predicted"/>
<evidence type="ECO:0000313" key="2">
    <source>
        <dbReference type="Proteomes" id="UP000266861"/>
    </source>
</evidence>
<sequence>MTSLEKTEELNRKILTRKVVVYIIRLVGNLTKIINCDKKIVEVLQLCEALKILRAGGSFIIIIEEKTPINNFDIGNTGWKKVLQQPFLRAQNASTSICPGSTSFEDKGDDETERSIFSKMYNVEIRTNLKPNGPLDAGKVVARKKSEPEQILANHELLTEDPIRLHFQTVERSKFLDETDPRFAGSKCHMETELVHPSTKPKYREVKDAH</sequence>
<reference evidence="1 2" key="1">
    <citation type="submission" date="2018-08" db="EMBL/GenBank/DDBJ databases">
        <title>Genome and evolution of the arbuscular mycorrhizal fungus Diversispora epigaea (formerly Glomus versiforme) and its bacterial endosymbionts.</title>
        <authorList>
            <person name="Sun X."/>
            <person name="Fei Z."/>
            <person name="Harrison M."/>
        </authorList>
    </citation>
    <scope>NUCLEOTIDE SEQUENCE [LARGE SCALE GENOMIC DNA]</scope>
    <source>
        <strain evidence="1 2">IT104</strain>
    </source>
</reference>
<organism evidence="1 2">
    <name type="scientific">Diversispora epigaea</name>
    <dbReference type="NCBI Taxonomy" id="1348612"/>
    <lineage>
        <taxon>Eukaryota</taxon>
        <taxon>Fungi</taxon>
        <taxon>Fungi incertae sedis</taxon>
        <taxon>Mucoromycota</taxon>
        <taxon>Glomeromycotina</taxon>
        <taxon>Glomeromycetes</taxon>
        <taxon>Diversisporales</taxon>
        <taxon>Diversisporaceae</taxon>
        <taxon>Diversispora</taxon>
    </lineage>
</organism>
<keyword evidence="2" id="KW-1185">Reference proteome</keyword>
<protein>
    <submittedName>
        <fullName evidence="1">Uncharacterized protein</fullName>
    </submittedName>
</protein>
<dbReference type="AlphaFoldDB" id="A0A397HZP7"/>
<gene>
    <name evidence="1" type="ORF">Glove_309g101</name>
</gene>
<name>A0A397HZP7_9GLOM</name>
<accession>A0A397HZP7</accession>
<comment type="caution">
    <text evidence="1">The sequence shown here is derived from an EMBL/GenBank/DDBJ whole genome shotgun (WGS) entry which is preliminary data.</text>
</comment>
<dbReference type="EMBL" id="PQFF01000283">
    <property type="protein sequence ID" value="RHZ66080.1"/>
    <property type="molecule type" value="Genomic_DNA"/>
</dbReference>